<reference evidence="3 4" key="1">
    <citation type="submission" date="2017-01" db="EMBL/GenBank/DDBJ databases">
        <authorList>
            <person name="Mah S.A."/>
            <person name="Swanson W.J."/>
            <person name="Moy G.W."/>
            <person name="Vacquier V.D."/>
        </authorList>
    </citation>
    <scope>NUCLEOTIDE SEQUENCE [LARGE SCALE GENOMIC DNA]</scope>
    <source>
        <strain evidence="3 4">GSMNP</strain>
    </source>
</reference>
<dbReference type="Gene3D" id="3.40.50.360">
    <property type="match status" value="1"/>
</dbReference>
<dbReference type="AlphaFoldDB" id="A0A1R1XNY8"/>
<dbReference type="GO" id="GO:0003955">
    <property type="term" value="F:NAD(P)H dehydrogenase (quinone) activity"/>
    <property type="evidence" value="ECO:0007669"/>
    <property type="project" value="InterPro"/>
</dbReference>
<proteinExistence type="inferred from homology"/>
<dbReference type="PANTHER" id="PTHR30546:SF23">
    <property type="entry name" value="FLAVOPROTEIN-LIKE PROTEIN YCP4-RELATED"/>
    <property type="match status" value="1"/>
</dbReference>
<evidence type="ECO:0000256" key="1">
    <source>
        <dbReference type="ARBA" id="ARBA00006961"/>
    </source>
</evidence>
<dbReference type="GO" id="GO:0016020">
    <property type="term" value="C:membrane"/>
    <property type="evidence" value="ECO:0007669"/>
    <property type="project" value="TreeGrafter"/>
</dbReference>
<organism evidence="3 4">
    <name type="scientific">Smittium culicis</name>
    <dbReference type="NCBI Taxonomy" id="133412"/>
    <lineage>
        <taxon>Eukaryota</taxon>
        <taxon>Fungi</taxon>
        <taxon>Fungi incertae sedis</taxon>
        <taxon>Zoopagomycota</taxon>
        <taxon>Kickxellomycotina</taxon>
        <taxon>Harpellomycetes</taxon>
        <taxon>Harpellales</taxon>
        <taxon>Legeriomycetaceae</taxon>
        <taxon>Smittium</taxon>
    </lineage>
</organism>
<dbReference type="InterPro" id="IPR010089">
    <property type="entry name" value="Flavoprotein_WrbA-like"/>
</dbReference>
<dbReference type="SUPFAM" id="SSF52218">
    <property type="entry name" value="Flavoproteins"/>
    <property type="match status" value="1"/>
</dbReference>
<dbReference type="OrthoDB" id="504689at2759"/>
<evidence type="ECO:0000313" key="3">
    <source>
        <dbReference type="EMBL" id="OMJ16328.1"/>
    </source>
</evidence>
<dbReference type="InterPro" id="IPR008254">
    <property type="entry name" value="Flavodoxin/NO_synth"/>
</dbReference>
<gene>
    <name evidence="3" type="ORF">AYI70_g6676</name>
</gene>
<dbReference type="NCBIfam" id="NF002999">
    <property type="entry name" value="PRK03767.1"/>
    <property type="match status" value="1"/>
</dbReference>
<dbReference type="FunFam" id="3.40.50.360:FF:000001">
    <property type="entry name" value="NAD(P)H dehydrogenase (Quinone) FQR1-like"/>
    <property type="match status" value="1"/>
</dbReference>
<dbReference type="STRING" id="133412.A0A1R1XNY8"/>
<dbReference type="EMBL" id="LSSN01002371">
    <property type="protein sequence ID" value="OMJ16328.1"/>
    <property type="molecule type" value="Genomic_DNA"/>
</dbReference>
<feature type="domain" description="Flavodoxin-like" evidence="2">
    <location>
        <begin position="29"/>
        <end position="218"/>
    </location>
</feature>
<comment type="similarity">
    <text evidence="1">Belongs to the WrbA family.</text>
</comment>
<dbReference type="InterPro" id="IPR005025">
    <property type="entry name" value="FMN_Rdtase-like_dom"/>
</dbReference>
<dbReference type="InterPro" id="IPR029039">
    <property type="entry name" value="Flavoprotein-like_sf"/>
</dbReference>
<comment type="caution">
    <text evidence="3">The sequence shown here is derived from an EMBL/GenBank/DDBJ whole genome shotgun (WGS) entry which is preliminary data.</text>
</comment>
<dbReference type="Proteomes" id="UP000187283">
    <property type="component" value="Unassembled WGS sequence"/>
</dbReference>
<sequence length="226" mass="24519">MLQSKNKATLTITTKTNKKTNKKMSKPTVFVVYYSTYGHLRAVADKVVEGLKSTNLVNVELRQFPETLPQEVLEKMHAPPKDASVPAFTLDELEAGDAFMFGFPTRFGTAPAQVKSFIDSTGGLWAKKALVGKMVGVFSGTGSQSGGQESNTLTFLPNLIHHGMIFVPMGFTHDNLFEIDEVVGGSAYGSGSFASSTGIRAVSDKEKEMAYHHGESFARVASKYHS</sequence>
<dbReference type="GO" id="GO:0010181">
    <property type="term" value="F:FMN binding"/>
    <property type="evidence" value="ECO:0007669"/>
    <property type="project" value="InterPro"/>
</dbReference>
<dbReference type="NCBIfam" id="TIGR01755">
    <property type="entry name" value="flav_wrbA"/>
    <property type="match status" value="1"/>
</dbReference>
<protein>
    <submittedName>
        <fullName evidence="3">NAD(P)H dehydrogenase (Quinone) FQR1</fullName>
    </submittedName>
</protein>
<dbReference type="PANTHER" id="PTHR30546">
    <property type="entry name" value="FLAVODOXIN-RELATED PROTEIN WRBA-RELATED"/>
    <property type="match status" value="1"/>
</dbReference>
<name>A0A1R1XNY8_9FUNG</name>
<dbReference type="PROSITE" id="PS50902">
    <property type="entry name" value="FLAVODOXIN_LIKE"/>
    <property type="match status" value="1"/>
</dbReference>
<keyword evidence="4" id="KW-1185">Reference proteome</keyword>
<accession>A0A1R1XNY8</accession>
<evidence type="ECO:0000313" key="4">
    <source>
        <dbReference type="Proteomes" id="UP000187283"/>
    </source>
</evidence>
<evidence type="ECO:0000259" key="2">
    <source>
        <dbReference type="PROSITE" id="PS50902"/>
    </source>
</evidence>
<dbReference type="Pfam" id="PF03358">
    <property type="entry name" value="FMN_red"/>
    <property type="match status" value="1"/>
</dbReference>